<organism evidence="1 3">
    <name type="scientific">Clostridium neonatale</name>
    <dbReference type="NCBI Taxonomy" id="137838"/>
    <lineage>
        <taxon>Bacteria</taxon>
        <taxon>Bacillati</taxon>
        <taxon>Bacillota</taxon>
        <taxon>Clostridia</taxon>
        <taxon>Eubacteriales</taxon>
        <taxon>Clostridiaceae</taxon>
        <taxon>Clostridium</taxon>
    </lineage>
</organism>
<dbReference type="EMBL" id="CAMTCP010000021">
    <property type="protein sequence ID" value="CAI3540279.1"/>
    <property type="molecule type" value="Genomic_DNA"/>
</dbReference>
<sequence length="185" mass="20934">MFNLIENPKPRNDVKIIPIASNIPNKISEKLVIGTLAVSFAFSTSNSMSLPNNTYIQFENIESNSNEVNTFVNKFINNGEYSECNTVSDYSLINLQYDNGIDLNEISYNNIINLNEEVKDVNNMLSSNLHNIKGKVVKSYRAIGVIKDLYESEDDVIERLNNSHRKTVKIKGKITSTKRANKLLI</sequence>
<dbReference type="Proteomes" id="UP001189143">
    <property type="component" value="Unassembled WGS sequence"/>
</dbReference>
<accession>A0AA86JF78</accession>
<protein>
    <submittedName>
        <fullName evidence="1">Uncharacterized protein</fullName>
    </submittedName>
</protein>
<reference evidence="2" key="2">
    <citation type="submission" date="2022-10" db="EMBL/GenBank/DDBJ databases">
        <authorList>
            <person name="Aires J."/>
            <person name="Mesa V."/>
        </authorList>
    </citation>
    <scope>NUCLEOTIDE SEQUENCE</scope>
    <source>
        <strain evidence="2">Clostridium neonatale JD116</strain>
    </source>
</reference>
<evidence type="ECO:0000313" key="1">
    <source>
        <dbReference type="EMBL" id="CAG9701523.1"/>
    </source>
</evidence>
<dbReference type="AlphaFoldDB" id="A0AA86JF78"/>
<gene>
    <name evidence="2" type="ORF">CNEO2_1190003</name>
    <name evidence="1" type="ORF">CNEO_10057</name>
</gene>
<dbReference type="Proteomes" id="UP000789738">
    <property type="component" value="Unassembled WGS sequence"/>
</dbReference>
<dbReference type="RefSeq" id="WP_210888164.1">
    <property type="nucleotide sequence ID" value="NZ_CAKJVE010000001.1"/>
</dbReference>
<comment type="caution">
    <text evidence="1">The sequence shown here is derived from an EMBL/GenBank/DDBJ whole genome shotgun (WGS) entry which is preliminary data.</text>
</comment>
<evidence type="ECO:0000313" key="2">
    <source>
        <dbReference type="EMBL" id="CAI3540279.1"/>
    </source>
</evidence>
<name>A0AA86JF78_9CLOT</name>
<reference evidence="1" key="1">
    <citation type="submission" date="2021-10" db="EMBL/GenBank/DDBJ databases">
        <authorList>
            <person name="Mesa V."/>
        </authorList>
    </citation>
    <scope>NUCLEOTIDE SEQUENCE</scope>
    <source>
        <strain evidence="1">CC3_PB</strain>
    </source>
</reference>
<evidence type="ECO:0000313" key="3">
    <source>
        <dbReference type="Proteomes" id="UP000789738"/>
    </source>
</evidence>
<proteinExistence type="predicted"/>
<dbReference type="EMBL" id="CAKJVE010000001">
    <property type="protein sequence ID" value="CAG9701523.1"/>
    <property type="molecule type" value="Genomic_DNA"/>
</dbReference>